<feature type="non-terminal residue" evidence="1">
    <location>
        <position position="51"/>
    </location>
</feature>
<proteinExistence type="predicted"/>
<evidence type="ECO:0000313" key="1">
    <source>
        <dbReference type="EMBL" id="MBW8726305.1"/>
    </source>
</evidence>
<dbReference type="Proteomes" id="UP000700706">
    <property type="component" value="Unassembled WGS sequence"/>
</dbReference>
<dbReference type="EMBL" id="JAEKLZ010000208">
    <property type="protein sequence ID" value="MBW8726305.1"/>
    <property type="molecule type" value="Genomic_DNA"/>
</dbReference>
<dbReference type="SUPFAM" id="SSF54637">
    <property type="entry name" value="Thioesterase/thiol ester dehydrase-isomerase"/>
    <property type="match status" value="1"/>
</dbReference>
<evidence type="ECO:0000313" key="2">
    <source>
        <dbReference type="Proteomes" id="UP000700706"/>
    </source>
</evidence>
<dbReference type="AlphaFoldDB" id="A0A952KFF8"/>
<sequence>MKATTGAEAEAVAKAAAETMWRDDGASRALGMEILEVGPGRARLAMTIRPD</sequence>
<organism evidence="1 2">
    <name type="scientific">Inquilinus limosus</name>
    <dbReference type="NCBI Taxonomy" id="171674"/>
    <lineage>
        <taxon>Bacteria</taxon>
        <taxon>Pseudomonadati</taxon>
        <taxon>Pseudomonadota</taxon>
        <taxon>Alphaproteobacteria</taxon>
        <taxon>Rhodospirillales</taxon>
        <taxon>Rhodospirillaceae</taxon>
        <taxon>Inquilinus</taxon>
    </lineage>
</organism>
<gene>
    <name evidence="1" type="ORF">JF625_14250</name>
</gene>
<dbReference type="InterPro" id="IPR029069">
    <property type="entry name" value="HotDog_dom_sf"/>
</dbReference>
<reference evidence="1" key="1">
    <citation type="submission" date="2020-06" db="EMBL/GenBank/DDBJ databases">
        <title>Stable isotope informed genome-resolved metagenomics uncovers potential trophic interactions in rhizosphere soil.</title>
        <authorList>
            <person name="Starr E.P."/>
            <person name="Shi S."/>
            <person name="Blazewicz S.J."/>
            <person name="Koch B.J."/>
            <person name="Probst A.J."/>
            <person name="Hungate B.A."/>
            <person name="Pett-Ridge J."/>
            <person name="Firestone M.K."/>
            <person name="Banfield J.F."/>
        </authorList>
    </citation>
    <scope>NUCLEOTIDE SEQUENCE</scope>
    <source>
        <strain evidence="1">YM_69_17</strain>
    </source>
</reference>
<accession>A0A952KFF8</accession>
<protein>
    <submittedName>
        <fullName evidence="1">Phenylacetic acid degradation protein PaaD</fullName>
    </submittedName>
</protein>
<name>A0A952KFF8_9PROT</name>
<dbReference type="Gene3D" id="3.10.129.10">
    <property type="entry name" value="Hotdog Thioesterase"/>
    <property type="match status" value="1"/>
</dbReference>
<comment type="caution">
    <text evidence="1">The sequence shown here is derived from an EMBL/GenBank/DDBJ whole genome shotgun (WGS) entry which is preliminary data.</text>
</comment>